<evidence type="ECO:0000313" key="2">
    <source>
        <dbReference type="EMBL" id="CAK6969561.1"/>
    </source>
</evidence>
<proteinExistence type="predicted"/>
<evidence type="ECO:0000256" key="1">
    <source>
        <dbReference type="SAM" id="MobiDB-lite"/>
    </source>
</evidence>
<name>A0AAV1PCE3_SCOSC</name>
<dbReference type="PANTHER" id="PTHR31206">
    <property type="entry name" value="LP10445P"/>
    <property type="match status" value="1"/>
</dbReference>
<sequence>MNDSHQEVTDTQETKIGGAAPPKQKRIIHFANGETLEDEDSEEEEEEQSSNRDPFTEPASSKTRFSFKNVAFLVGRVSLLICDFLGERTAGALGLNAAKYQYAVDQYQRDNKTTSSQTKNGQMGGRAETIHLSSGLHGSLYGATGDSRCPTDPQKSCDGEKNTDRNEGRHNRAYEGDED</sequence>
<dbReference type="AlphaFoldDB" id="A0AAV1PCE3"/>
<dbReference type="InterPro" id="IPR028260">
    <property type="entry name" value="FAM177"/>
</dbReference>
<accession>A0AAV1PCE3</accession>
<feature type="region of interest" description="Disordered" evidence="1">
    <location>
        <begin position="132"/>
        <end position="179"/>
    </location>
</feature>
<organism evidence="2 3">
    <name type="scientific">Scomber scombrus</name>
    <name type="common">Atlantic mackerel</name>
    <name type="synonym">Scomber vernalis</name>
    <dbReference type="NCBI Taxonomy" id="13677"/>
    <lineage>
        <taxon>Eukaryota</taxon>
        <taxon>Metazoa</taxon>
        <taxon>Chordata</taxon>
        <taxon>Craniata</taxon>
        <taxon>Vertebrata</taxon>
        <taxon>Euteleostomi</taxon>
        <taxon>Actinopterygii</taxon>
        <taxon>Neopterygii</taxon>
        <taxon>Teleostei</taxon>
        <taxon>Neoteleostei</taxon>
        <taxon>Acanthomorphata</taxon>
        <taxon>Pelagiaria</taxon>
        <taxon>Scombriformes</taxon>
        <taxon>Scombridae</taxon>
        <taxon>Scomber</taxon>
    </lineage>
</organism>
<dbReference type="PANTHER" id="PTHR31206:SF5">
    <property type="entry name" value="PROTEIN FAM177A1"/>
    <property type="match status" value="1"/>
</dbReference>
<dbReference type="Pfam" id="PF14774">
    <property type="entry name" value="FAM177"/>
    <property type="match status" value="1"/>
</dbReference>
<keyword evidence="3" id="KW-1185">Reference proteome</keyword>
<evidence type="ECO:0000313" key="3">
    <source>
        <dbReference type="Proteomes" id="UP001314229"/>
    </source>
</evidence>
<feature type="compositionally biased region" description="Basic and acidic residues" evidence="1">
    <location>
        <begin position="155"/>
        <end position="179"/>
    </location>
</feature>
<reference evidence="2 3" key="1">
    <citation type="submission" date="2024-01" db="EMBL/GenBank/DDBJ databases">
        <authorList>
            <person name="Alioto T."/>
            <person name="Alioto T."/>
            <person name="Gomez Garrido J."/>
        </authorList>
    </citation>
    <scope>NUCLEOTIDE SEQUENCE [LARGE SCALE GENOMIC DNA]</scope>
</reference>
<gene>
    <name evidence="2" type="ORF">FSCOSCO3_A013054</name>
</gene>
<dbReference type="Proteomes" id="UP001314229">
    <property type="component" value="Unassembled WGS sequence"/>
</dbReference>
<protein>
    <submittedName>
        <fullName evidence="2">Protein FAM177B</fullName>
    </submittedName>
</protein>
<comment type="caution">
    <text evidence="2">The sequence shown here is derived from an EMBL/GenBank/DDBJ whole genome shotgun (WGS) entry which is preliminary data.</text>
</comment>
<dbReference type="EMBL" id="CAWUFR010000138">
    <property type="protein sequence ID" value="CAK6969561.1"/>
    <property type="molecule type" value="Genomic_DNA"/>
</dbReference>
<feature type="compositionally biased region" description="Acidic residues" evidence="1">
    <location>
        <begin position="35"/>
        <end position="48"/>
    </location>
</feature>
<feature type="region of interest" description="Disordered" evidence="1">
    <location>
        <begin position="1"/>
        <end position="61"/>
    </location>
</feature>